<keyword evidence="3" id="KW-0645">Protease</keyword>
<keyword evidence="5" id="KW-0479">Metal-binding</keyword>
<evidence type="ECO:0000256" key="2">
    <source>
        <dbReference type="ARBA" id="ARBA00022475"/>
    </source>
</evidence>
<gene>
    <name evidence="13" type="ORF">LCGC14_1318380</name>
</gene>
<dbReference type="PANTHER" id="PTHR43221:SF2">
    <property type="entry name" value="PROTEASE HTPX HOMOLOG"/>
    <property type="match status" value="1"/>
</dbReference>
<comment type="cofactor">
    <cofactor evidence="1">
        <name>Zn(2+)</name>
        <dbReference type="ChEBI" id="CHEBI:29105"/>
    </cofactor>
</comment>
<dbReference type="EMBL" id="LAZR01007845">
    <property type="protein sequence ID" value="KKM82558.1"/>
    <property type="molecule type" value="Genomic_DNA"/>
</dbReference>
<feature type="transmembrane region" description="Helical" evidence="11">
    <location>
        <begin position="82"/>
        <end position="101"/>
    </location>
</feature>
<dbReference type="GO" id="GO:0046872">
    <property type="term" value="F:metal ion binding"/>
    <property type="evidence" value="ECO:0007669"/>
    <property type="project" value="UniProtKB-KW"/>
</dbReference>
<feature type="transmembrane region" description="Helical" evidence="11">
    <location>
        <begin position="295"/>
        <end position="316"/>
    </location>
</feature>
<evidence type="ECO:0000313" key="13">
    <source>
        <dbReference type="EMBL" id="KKM82558.1"/>
    </source>
</evidence>
<dbReference type="GO" id="GO:0006508">
    <property type="term" value="P:proteolysis"/>
    <property type="evidence" value="ECO:0007669"/>
    <property type="project" value="UniProtKB-KW"/>
</dbReference>
<dbReference type="AlphaFoldDB" id="A0A0F9KKS7"/>
<reference evidence="13" key="1">
    <citation type="journal article" date="2015" name="Nature">
        <title>Complex archaea that bridge the gap between prokaryotes and eukaryotes.</title>
        <authorList>
            <person name="Spang A."/>
            <person name="Saw J.H."/>
            <person name="Jorgensen S.L."/>
            <person name="Zaremba-Niedzwiedzka K."/>
            <person name="Martijn J."/>
            <person name="Lind A.E."/>
            <person name="van Eijk R."/>
            <person name="Schleper C."/>
            <person name="Guy L."/>
            <person name="Ettema T.J."/>
        </authorList>
    </citation>
    <scope>NUCLEOTIDE SEQUENCE</scope>
</reference>
<keyword evidence="10 11" id="KW-0472">Membrane</keyword>
<comment type="caution">
    <text evidence="13">The sequence shown here is derived from an EMBL/GenBank/DDBJ whole genome shotgun (WGS) entry which is preliminary data.</text>
</comment>
<feature type="transmembrane region" description="Helical" evidence="11">
    <location>
        <begin position="113"/>
        <end position="132"/>
    </location>
</feature>
<proteinExistence type="predicted"/>
<evidence type="ECO:0000256" key="4">
    <source>
        <dbReference type="ARBA" id="ARBA00022692"/>
    </source>
</evidence>
<feature type="transmembrane region" description="Helical" evidence="11">
    <location>
        <begin position="261"/>
        <end position="283"/>
    </location>
</feature>
<evidence type="ECO:0000256" key="10">
    <source>
        <dbReference type="ARBA" id="ARBA00023136"/>
    </source>
</evidence>
<evidence type="ECO:0000256" key="8">
    <source>
        <dbReference type="ARBA" id="ARBA00022989"/>
    </source>
</evidence>
<keyword evidence="7" id="KW-0862">Zinc</keyword>
<dbReference type="InterPro" id="IPR001915">
    <property type="entry name" value="Peptidase_M48"/>
</dbReference>
<keyword evidence="4 11" id="KW-0812">Transmembrane</keyword>
<dbReference type="Pfam" id="PF01435">
    <property type="entry name" value="Peptidase_M48"/>
    <property type="match status" value="1"/>
</dbReference>
<organism evidence="13">
    <name type="scientific">marine sediment metagenome</name>
    <dbReference type="NCBI Taxonomy" id="412755"/>
    <lineage>
        <taxon>unclassified sequences</taxon>
        <taxon>metagenomes</taxon>
        <taxon>ecological metagenomes</taxon>
    </lineage>
</organism>
<feature type="domain" description="Peptidase M48" evidence="12">
    <location>
        <begin position="186"/>
        <end position="331"/>
    </location>
</feature>
<feature type="non-terminal residue" evidence="13">
    <location>
        <position position="332"/>
    </location>
</feature>
<evidence type="ECO:0000256" key="7">
    <source>
        <dbReference type="ARBA" id="ARBA00022833"/>
    </source>
</evidence>
<dbReference type="GO" id="GO:0004222">
    <property type="term" value="F:metalloendopeptidase activity"/>
    <property type="evidence" value="ECO:0007669"/>
    <property type="project" value="InterPro"/>
</dbReference>
<keyword evidence="6" id="KW-0378">Hydrolase</keyword>
<evidence type="ECO:0000256" key="9">
    <source>
        <dbReference type="ARBA" id="ARBA00023049"/>
    </source>
</evidence>
<name>A0A0F9KKS7_9ZZZZ</name>
<feature type="transmembrane region" description="Helical" evidence="11">
    <location>
        <begin position="152"/>
        <end position="175"/>
    </location>
</feature>
<dbReference type="InterPro" id="IPR050083">
    <property type="entry name" value="HtpX_protease"/>
</dbReference>
<feature type="transmembrane region" description="Helical" evidence="11">
    <location>
        <begin position="49"/>
        <end position="70"/>
    </location>
</feature>
<evidence type="ECO:0000256" key="5">
    <source>
        <dbReference type="ARBA" id="ARBA00022723"/>
    </source>
</evidence>
<keyword evidence="8 11" id="KW-1133">Transmembrane helix</keyword>
<evidence type="ECO:0000256" key="3">
    <source>
        <dbReference type="ARBA" id="ARBA00022670"/>
    </source>
</evidence>
<evidence type="ECO:0000256" key="11">
    <source>
        <dbReference type="SAM" id="Phobius"/>
    </source>
</evidence>
<keyword evidence="2" id="KW-1003">Cell membrane</keyword>
<accession>A0A0F9KKS7</accession>
<sequence>MSDLIAIGFFFFLILFFSKDFLTSIMGAFSIYLWIGIFELKDYPILNKILIISLVTYNVIFIAGLLSLYLNDPIFLNTSFAFSFWIILILGFVLFGRKYIVVWRFMSPEYLTLFLYVIAWLGVIFINQYTPLTFVGNPIQRIGSKDFTFLDFFMNIYFILIIINWIIYFISGFILDKLLGIKRVKDEELLKLVDRIKNDIGIKGKVKVGFGNYPILNAMAYGSLIDKRIAIIAENLNEIPEDELKGILAHELAHTKGKHTLILTLITSVDLIVRMFLGIPATFYDYTFGDPQIPMIVFIFLNLGIYLILFIFVRILEGKADLKAKKAGYAKE</sequence>
<evidence type="ECO:0000259" key="12">
    <source>
        <dbReference type="Pfam" id="PF01435"/>
    </source>
</evidence>
<protein>
    <recommendedName>
        <fullName evidence="12">Peptidase M48 domain-containing protein</fullName>
    </recommendedName>
</protein>
<keyword evidence="9" id="KW-0482">Metalloprotease</keyword>
<dbReference type="Gene3D" id="3.30.2010.10">
    <property type="entry name" value="Metalloproteases ('zincins'), catalytic domain"/>
    <property type="match status" value="1"/>
</dbReference>
<feature type="transmembrane region" description="Helical" evidence="11">
    <location>
        <begin position="6"/>
        <end position="37"/>
    </location>
</feature>
<dbReference type="CDD" id="cd07329">
    <property type="entry name" value="M56_like"/>
    <property type="match status" value="1"/>
</dbReference>
<dbReference type="PANTHER" id="PTHR43221">
    <property type="entry name" value="PROTEASE HTPX"/>
    <property type="match status" value="1"/>
</dbReference>
<evidence type="ECO:0000256" key="6">
    <source>
        <dbReference type="ARBA" id="ARBA00022801"/>
    </source>
</evidence>
<evidence type="ECO:0000256" key="1">
    <source>
        <dbReference type="ARBA" id="ARBA00001947"/>
    </source>
</evidence>